<feature type="transmembrane region" description="Helical" evidence="8">
    <location>
        <begin position="33"/>
        <end position="52"/>
    </location>
</feature>
<evidence type="ECO:0000256" key="3">
    <source>
        <dbReference type="ARBA" id="ARBA00022475"/>
    </source>
</evidence>
<keyword evidence="6 8" id="KW-0472">Membrane</keyword>
<proteinExistence type="inferred from homology"/>
<feature type="domain" description="NADH:quinone oxidoreductase/Mrp antiporter transmembrane" evidence="9">
    <location>
        <begin position="129"/>
        <end position="429"/>
    </location>
</feature>
<feature type="transmembrane region" description="Helical" evidence="8">
    <location>
        <begin position="72"/>
        <end position="101"/>
    </location>
</feature>
<evidence type="ECO:0000313" key="11">
    <source>
        <dbReference type="Proteomes" id="UP000553193"/>
    </source>
</evidence>
<comment type="subcellular location">
    <subcellularLocation>
        <location evidence="1">Cell membrane</location>
        <topology evidence="1">Multi-pass membrane protein</topology>
    </subcellularLocation>
    <subcellularLocation>
        <location evidence="7">Membrane</location>
        <topology evidence="7">Multi-pass membrane protein</topology>
    </subcellularLocation>
</comment>
<keyword evidence="4 7" id="KW-0812">Transmembrane</keyword>
<organism evidence="10 11">
    <name type="scientific">Roseococcus suduntuyensis</name>
    <dbReference type="NCBI Taxonomy" id="455361"/>
    <lineage>
        <taxon>Bacteria</taxon>
        <taxon>Pseudomonadati</taxon>
        <taxon>Pseudomonadota</taxon>
        <taxon>Alphaproteobacteria</taxon>
        <taxon>Acetobacterales</taxon>
        <taxon>Roseomonadaceae</taxon>
        <taxon>Roseococcus</taxon>
    </lineage>
</organism>
<dbReference type="PANTHER" id="PTHR42703:SF1">
    <property type="entry name" value="NA(+)_H(+) ANTIPORTER SUBUNIT D1"/>
    <property type="match status" value="1"/>
</dbReference>
<evidence type="ECO:0000256" key="5">
    <source>
        <dbReference type="ARBA" id="ARBA00022989"/>
    </source>
</evidence>
<dbReference type="RefSeq" id="WP_184386625.1">
    <property type="nucleotide sequence ID" value="NZ_JACIDJ010000010.1"/>
</dbReference>
<dbReference type="InterPro" id="IPR050586">
    <property type="entry name" value="CPA3_Na-H_Antiporter_D"/>
</dbReference>
<comment type="caution">
    <text evidence="10">The sequence shown here is derived from an EMBL/GenBank/DDBJ whole genome shotgun (WGS) entry which is preliminary data.</text>
</comment>
<name>A0A840AJU7_9PROT</name>
<keyword evidence="11" id="KW-1185">Reference proteome</keyword>
<sequence>MTHLVIAPIIIPLLAGALMMLPGERWRTLRTGLGLAATAALVVVAGLLLLRADAAGAAEVQLYRLGNWPSSFGIVLVLDRLSALMLVLASVLGLAAHVFALARWDRAGAHFHPLFQFQLMGLNGAFLTGDLFNLFVFFEVMLAASYGLALHGSGTARVRAGLHYIAINLAASLVFLVGVSVIYGVAGTLNMADLAARMHDIAAEDRALLETGCAILGVAFLIKAAMWPVGFWLPGTYGAASAPAAAILSLLSKVGIYAVLRLWLLLFGDGAGASAGFGGMWLMLGGLATIAFGSLAVLATQNMARLAGACVIVSSGTLLAALGAGQVAVTGGALFYMTSSVLAIGALFLLIELIERGREVGADVLAVTREAFGEGAEEEYLDDDEEIGVAIPAIMALLGLGFMACALLLAGLPPLSGFLAKFAILAPLIGTGDDGLPATTWAVLAALILSGLACLIAMTRVGMDAFWAAPGPPPRVAMVEILPVAGLLALCLGLTLMAGPVMRYMHDTAAGLHAPAGYVSGVMRP</sequence>
<gene>
    <name evidence="10" type="ORF">GGQ83_003870</name>
</gene>
<evidence type="ECO:0000313" key="10">
    <source>
        <dbReference type="EMBL" id="MBB3900394.1"/>
    </source>
</evidence>
<feature type="transmembrane region" description="Helical" evidence="8">
    <location>
        <begin position="281"/>
        <end position="299"/>
    </location>
</feature>
<dbReference type="NCBIfam" id="NF009309">
    <property type="entry name" value="PRK12666.1"/>
    <property type="match status" value="1"/>
</dbReference>
<dbReference type="AlphaFoldDB" id="A0A840AJU7"/>
<dbReference type="GO" id="GO:0005886">
    <property type="term" value="C:plasma membrane"/>
    <property type="evidence" value="ECO:0007669"/>
    <property type="project" value="UniProtKB-SubCell"/>
</dbReference>
<comment type="similarity">
    <text evidence="2">Belongs to the CPA3 antiporters (TC 2.A.63) subunit D family.</text>
</comment>
<feature type="transmembrane region" description="Helical" evidence="8">
    <location>
        <begin position="6"/>
        <end position="21"/>
    </location>
</feature>
<accession>A0A840AJU7</accession>
<evidence type="ECO:0000259" key="9">
    <source>
        <dbReference type="Pfam" id="PF00361"/>
    </source>
</evidence>
<dbReference type="PANTHER" id="PTHR42703">
    <property type="entry name" value="NADH DEHYDROGENASE"/>
    <property type="match status" value="1"/>
</dbReference>
<evidence type="ECO:0000256" key="4">
    <source>
        <dbReference type="ARBA" id="ARBA00022692"/>
    </source>
</evidence>
<dbReference type="Proteomes" id="UP000553193">
    <property type="component" value="Unassembled WGS sequence"/>
</dbReference>
<feature type="transmembrane region" description="Helical" evidence="8">
    <location>
        <begin position="207"/>
        <end position="225"/>
    </location>
</feature>
<dbReference type="EMBL" id="JACIDJ010000010">
    <property type="protein sequence ID" value="MBB3900394.1"/>
    <property type="molecule type" value="Genomic_DNA"/>
</dbReference>
<keyword evidence="3" id="KW-1003">Cell membrane</keyword>
<feature type="transmembrane region" description="Helical" evidence="8">
    <location>
        <begin position="439"/>
        <end position="461"/>
    </location>
</feature>
<feature type="transmembrane region" description="Helical" evidence="8">
    <location>
        <begin position="164"/>
        <end position="186"/>
    </location>
</feature>
<dbReference type="InterPro" id="IPR001750">
    <property type="entry name" value="ND/Mrp_TM"/>
</dbReference>
<protein>
    <submittedName>
        <fullName evidence="10">Multicomponent K+:H+ antiporter subunit D</fullName>
    </submittedName>
</protein>
<evidence type="ECO:0000256" key="2">
    <source>
        <dbReference type="ARBA" id="ARBA00005346"/>
    </source>
</evidence>
<feature type="transmembrane region" description="Helical" evidence="8">
    <location>
        <begin position="122"/>
        <end position="144"/>
    </location>
</feature>
<feature type="transmembrane region" description="Helical" evidence="8">
    <location>
        <begin position="333"/>
        <end position="351"/>
    </location>
</feature>
<feature type="transmembrane region" description="Helical" evidence="8">
    <location>
        <begin position="481"/>
        <end position="499"/>
    </location>
</feature>
<evidence type="ECO:0000256" key="1">
    <source>
        <dbReference type="ARBA" id="ARBA00004651"/>
    </source>
</evidence>
<evidence type="ECO:0000256" key="7">
    <source>
        <dbReference type="RuleBase" id="RU000320"/>
    </source>
</evidence>
<feature type="transmembrane region" description="Helical" evidence="8">
    <location>
        <begin position="387"/>
        <end position="409"/>
    </location>
</feature>
<evidence type="ECO:0000256" key="8">
    <source>
        <dbReference type="SAM" id="Phobius"/>
    </source>
</evidence>
<reference evidence="10 11" key="1">
    <citation type="submission" date="2020-08" db="EMBL/GenBank/DDBJ databases">
        <title>Genomic Encyclopedia of Type Strains, Phase IV (KMG-IV): sequencing the most valuable type-strain genomes for metagenomic binning, comparative biology and taxonomic classification.</title>
        <authorList>
            <person name="Goeker M."/>
        </authorList>
    </citation>
    <scope>NUCLEOTIDE SEQUENCE [LARGE SCALE GENOMIC DNA]</scope>
    <source>
        <strain evidence="10 11">DSM 19979</strain>
    </source>
</reference>
<evidence type="ECO:0000256" key="6">
    <source>
        <dbReference type="ARBA" id="ARBA00023136"/>
    </source>
</evidence>
<keyword evidence="5 8" id="KW-1133">Transmembrane helix</keyword>
<feature type="transmembrane region" description="Helical" evidence="8">
    <location>
        <begin position="306"/>
        <end position="327"/>
    </location>
</feature>
<dbReference type="Pfam" id="PF00361">
    <property type="entry name" value="Proton_antipo_M"/>
    <property type="match status" value="1"/>
</dbReference>